<evidence type="ECO:0008006" key="3">
    <source>
        <dbReference type="Google" id="ProtNLM"/>
    </source>
</evidence>
<sequence>MPGPEHELAGFQGNPNEFSKCNNCGKLLQTKKEEEVKLCKACQKRHKERETDYDDVE</sequence>
<keyword evidence="2" id="KW-1185">Reference proteome</keyword>
<evidence type="ECO:0000313" key="1">
    <source>
        <dbReference type="EMBL" id="SDX82519.1"/>
    </source>
</evidence>
<comment type="caution">
    <text evidence="1">The sequence shown here is derived from an EMBL/GenBank/DDBJ whole genome shotgun (WGS) entry which is preliminary data.</text>
</comment>
<accession>A0A1H3EX20</accession>
<dbReference type="EMBL" id="FNOS01000003">
    <property type="protein sequence ID" value="SDX82519.1"/>
    <property type="molecule type" value="Genomic_DNA"/>
</dbReference>
<reference evidence="1 2" key="1">
    <citation type="submission" date="2016-10" db="EMBL/GenBank/DDBJ databases">
        <authorList>
            <person name="Varghese N."/>
            <person name="Submissions S."/>
        </authorList>
    </citation>
    <scope>NUCLEOTIDE SEQUENCE [LARGE SCALE GENOMIC DNA]</scope>
    <source>
        <strain evidence="1 2">DSM 20748</strain>
    </source>
</reference>
<name>A0A1H3EX20_9BACI</name>
<dbReference type="Proteomes" id="UP000198647">
    <property type="component" value="Unassembled WGS sequence"/>
</dbReference>
<proteinExistence type="predicted"/>
<evidence type="ECO:0000313" key="2">
    <source>
        <dbReference type="Proteomes" id="UP000198647"/>
    </source>
</evidence>
<gene>
    <name evidence="1" type="ORF">SAMN04488081_1397</name>
</gene>
<dbReference type="RefSeq" id="WP_008589388.1">
    <property type="nucleotide sequence ID" value="NZ_FNOS01000003.1"/>
</dbReference>
<protein>
    <recommendedName>
        <fullName evidence="3">YhfH-like protein</fullName>
    </recommendedName>
</protein>
<organism evidence="1 2">
    <name type="scientific">Salimicrobium album</name>
    <dbReference type="NCBI Taxonomy" id="50717"/>
    <lineage>
        <taxon>Bacteria</taxon>
        <taxon>Bacillati</taxon>
        <taxon>Bacillota</taxon>
        <taxon>Bacilli</taxon>
        <taxon>Bacillales</taxon>
        <taxon>Bacillaceae</taxon>
        <taxon>Salimicrobium</taxon>
    </lineage>
</organism>